<evidence type="ECO:0000256" key="4">
    <source>
        <dbReference type="ARBA" id="ARBA00005812"/>
    </source>
</evidence>
<evidence type="ECO:0000313" key="14">
    <source>
        <dbReference type="Proteomes" id="UP000180235"/>
    </source>
</evidence>
<evidence type="ECO:0000256" key="11">
    <source>
        <dbReference type="PIRSR" id="PIRSR001359-3"/>
    </source>
</evidence>
<feature type="binding site" evidence="10">
    <location>
        <begin position="275"/>
        <end position="278"/>
    </location>
    <ligand>
        <name>dihydroxyacetone phosphate</name>
        <dbReference type="ChEBI" id="CHEBI:57642"/>
    </ligand>
</feature>
<dbReference type="InterPro" id="IPR050246">
    <property type="entry name" value="Class_II_FBP_aldolase"/>
</dbReference>
<keyword evidence="6 11" id="KW-0862">Zinc</keyword>
<feature type="binding site" evidence="10">
    <location>
        <begin position="233"/>
        <end position="235"/>
    </location>
    <ligand>
        <name>dihydroxyacetone phosphate</name>
        <dbReference type="ChEBI" id="CHEBI:57642"/>
    </ligand>
</feature>
<evidence type="ECO:0000256" key="5">
    <source>
        <dbReference type="ARBA" id="ARBA00022723"/>
    </source>
</evidence>
<feature type="binding site" evidence="10">
    <location>
        <position position="199"/>
    </location>
    <ligand>
        <name>dihydroxyacetone phosphate</name>
        <dbReference type="ChEBI" id="CHEBI:57642"/>
    </ligand>
</feature>
<dbReference type="UniPathway" id="UPA00109">
    <property type="reaction ID" value="UER00183"/>
</dbReference>
<dbReference type="OrthoDB" id="9803995at2"/>
<name>A0A1J0A9G5_9CYAN</name>
<comment type="pathway">
    <text evidence="3 12">Carbohydrate degradation; glycolysis; D-glyceraldehyde 3-phosphate and glycerone phosphate from D-glucose: step 4/4.</text>
</comment>
<keyword evidence="8 12" id="KW-0456">Lyase</keyword>
<evidence type="ECO:0000256" key="6">
    <source>
        <dbReference type="ARBA" id="ARBA00022833"/>
    </source>
</evidence>
<dbReference type="AlphaFoldDB" id="A0A1J0A9G5"/>
<dbReference type="InterPro" id="IPR013785">
    <property type="entry name" value="Aldolase_TIM"/>
</dbReference>
<feature type="binding site" evidence="11">
    <location>
        <position position="232"/>
    </location>
    <ligand>
        <name>Zn(2+)</name>
        <dbReference type="ChEBI" id="CHEBI:29105"/>
        <label>1</label>
        <note>catalytic</note>
    </ligand>
</feature>
<proteinExistence type="inferred from homology"/>
<comment type="cofactor">
    <cofactor evidence="12">
        <name>Zn(2+)</name>
        <dbReference type="ChEBI" id="CHEBI:29105"/>
    </cofactor>
    <text evidence="12">One is catalytic and the other provides a structural contribution.</text>
</comment>
<feature type="binding site" evidence="11">
    <location>
        <position position="142"/>
    </location>
    <ligand>
        <name>Zn(2+)</name>
        <dbReference type="ChEBI" id="CHEBI:29105"/>
        <label>2</label>
    </ligand>
</feature>
<evidence type="ECO:0000256" key="2">
    <source>
        <dbReference type="ARBA" id="ARBA00002181"/>
    </source>
</evidence>
<dbReference type="CDD" id="cd00947">
    <property type="entry name" value="TBP_aldolase_IIB"/>
    <property type="match status" value="1"/>
</dbReference>
<dbReference type="EC" id="4.1.2.13" evidence="12"/>
<keyword evidence="14" id="KW-1185">Reference proteome</keyword>
<dbReference type="PANTHER" id="PTHR30304">
    <property type="entry name" value="D-TAGATOSE-1,6-BISPHOSPHATE ALDOLASE"/>
    <property type="match status" value="1"/>
</dbReference>
<dbReference type="Pfam" id="PF01116">
    <property type="entry name" value="F_bP_aldolase"/>
    <property type="match status" value="1"/>
</dbReference>
<evidence type="ECO:0000256" key="12">
    <source>
        <dbReference type="RuleBase" id="RU365019"/>
    </source>
</evidence>
<dbReference type="PROSITE" id="PS00602">
    <property type="entry name" value="ALDOLASE_CLASS_II_1"/>
    <property type="match status" value="1"/>
</dbReference>
<comment type="cofactor">
    <cofactor evidence="11">
        <name>Zn(2+)</name>
        <dbReference type="ChEBI" id="CHEBI:29105"/>
    </cofactor>
    <text evidence="11">Binds 2 Zn(2+) ions per subunit. One is catalytic and the other provides a structural contribution.</text>
</comment>
<organism evidence="13 14">
    <name type="scientific">Gloeomargarita lithophora Alchichica-D10</name>
    <dbReference type="NCBI Taxonomy" id="1188229"/>
    <lineage>
        <taxon>Bacteria</taxon>
        <taxon>Bacillati</taxon>
        <taxon>Cyanobacteriota</taxon>
        <taxon>Cyanophyceae</taxon>
        <taxon>Gloeomargaritales</taxon>
        <taxon>Gloeomargaritaceae</taxon>
        <taxon>Gloeomargarita</taxon>
    </lineage>
</organism>
<dbReference type="PANTHER" id="PTHR30304:SF0">
    <property type="entry name" value="D-TAGATOSE-1,6-BISPHOSPHATE ALDOLASE SUBUNIT GATY-RELATED"/>
    <property type="match status" value="1"/>
</dbReference>
<gene>
    <name evidence="13" type="primary">fbaA</name>
    <name evidence="13" type="ORF">GlitD10_0264</name>
</gene>
<protein>
    <recommendedName>
        <fullName evidence="12">Fructose-1,6-bisphosphate aldolase</fullName>
        <shortName evidence="12">FBP aldolase</shortName>
        <ecNumber evidence="12">4.1.2.13</ecNumber>
    </recommendedName>
</protein>
<evidence type="ECO:0000256" key="7">
    <source>
        <dbReference type="ARBA" id="ARBA00023152"/>
    </source>
</evidence>
<feature type="binding site" evidence="11">
    <location>
        <position position="84"/>
    </location>
    <ligand>
        <name>Zn(2+)</name>
        <dbReference type="ChEBI" id="CHEBI:29105"/>
        <label>1</label>
        <note>catalytic</note>
    </ligand>
</feature>
<dbReference type="SUPFAM" id="SSF51569">
    <property type="entry name" value="Aldolase"/>
    <property type="match status" value="1"/>
</dbReference>
<evidence type="ECO:0000313" key="13">
    <source>
        <dbReference type="EMBL" id="APB32565.1"/>
    </source>
</evidence>
<dbReference type="PIRSF" id="PIRSF001359">
    <property type="entry name" value="F_bP_aldolase_II"/>
    <property type="match status" value="1"/>
</dbReference>
<dbReference type="EMBL" id="CP017675">
    <property type="protein sequence ID" value="APB32565.1"/>
    <property type="molecule type" value="Genomic_DNA"/>
</dbReference>
<dbReference type="InterPro" id="IPR000771">
    <property type="entry name" value="FBA_II"/>
</dbReference>
<evidence type="ECO:0000256" key="10">
    <source>
        <dbReference type="PIRSR" id="PIRSR001359-2"/>
    </source>
</evidence>
<comment type="catalytic activity">
    <reaction evidence="1 12">
        <text>beta-D-fructose 1,6-bisphosphate = D-glyceraldehyde 3-phosphate + dihydroxyacetone phosphate</text>
        <dbReference type="Rhea" id="RHEA:14729"/>
        <dbReference type="ChEBI" id="CHEBI:32966"/>
        <dbReference type="ChEBI" id="CHEBI:57642"/>
        <dbReference type="ChEBI" id="CHEBI:59776"/>
        <dbReference type="EC" id="4.1.2.13"/>
    </reaction>
</comment>
<dbReference type="NCBIfam" id="TIGR00167">
    <property type="entry name" value="cbbA"/>
    <property type="match status" value="1"/>
</dbReference>
<feature type="binding site" evidence="11">
    <location>
        <position position="198"/>
    </location>
    <ligand>
        <name>Zn(2+)</name>
        <dbReference type="ChEBI" id="CHEBI:29105"/>
        <label>1</label>
        <note>catalytic</note>
    </ligand>
</feature>
<reference evidence="13 14" key="1">
    <citation type="submission" date="2016-10" db="EMBL/GenBank/DDBJ databases">
        <title>Description of Gloeomargarita lithophora gen. nov., sp. nov., a thylakoid-bearing basal-branching cyanobacterium with intracellular carbonates, and proposal for Gloeomargaritales ord. nov.</title>
        <authorList>
            <person name="Moreira D."/>
            <person name="Tavera R."/>
            <person name="Benzerara K."/>
            <person name="Skouri-Panet F."/>
            <person name="Couradeau E."/>
            <person name="Gerard E."/>
            <person name="Loussert C."/>
            <person name="Novelo E."/>
            <person name="Zivanovic Y."/>
            <person name="Lopez-Garcia P."/>
        </authorList>
    </citation>
    <scope>NUCLEOTIDE SEQUENCE [LARGE SCALE GENOMIC DNA]</scope>
    <source>
        <strain evidence="13 14">D10</strain>
    </source>
</reference>
<dbReference type="PROSITE" id="PS00806">
    <property type="entry name" value="ALDOLASE_CLASS_II_2"/>
    <property type="match status" value="1"/>
</dbReference>
<evidence type="ECO:0000256" key="9">
    <source>
        <dbReference type="PIRSR" id="PIRSR001359-1"/>
    </source>
</evidence>
<dbReference type="Gene3D" id="3.20.20.70">
    <property type="entry name" value="Aldolase class I"/>
    <property type="match status" value="1"/>
</dbReference>
<comment type="similarity">
    <text evidence="4 12">Belongs to the class II fructose-bisphosphate aldolase family.</text>
</comment>
<dbReference type="NCBIfam" id="TIGR01521">
    <property type="entry name" value="FruBisAldo_II_B"/>
    <property type="match status" value="1"/>
</dbReference>
<feature type="active site" description="Proton donor" evidence="9">
    <location>
        <position position="83"/>
    </location>
</feature>
<comment type="function">
    <text evidence="2 12">Catalyzes the aldol condensation of dihydroxyacetone phosphate (DHAP or glycerone-phosphate) with glyceraldehyde 3-phosphate (G3P) to form fructose 1,6-bisphosphate (FBP) in gluconeogenesis and the reverse reaction in glycolysis.</text>
</comment>
<dbReference type="RefSeq" id="WP_071453289.1">
    <property type="nucleotide sequence ID" value="NZ_CP017675.1"/>
</dbReference>
<dbReference type="KEGG" id="glt:GlitD10_0264"/>
<keyword evidence="5 11" id="KW-0479">Metal-binding</keyword>
<feature type="binding site" evidence="11">
    <location>
        <position position="105"/>
    </location>
    <ligand>
        <name>Zn(2+)</name>
        <dbReference type="ChEBI" id="CHEBI:29105"/>
        <label>2</label>
    </ligand>
</feature>
<accession>A0A1J0A9G5</accession>
<dbReference type="Proteomes" id="UP000180235">
    <property type="component" value="Chromosome"/>
</dbReference>
<dbReference type="GO" id="GO:0004332">
    <property type="term" value="F:fructose-bisphosphate aldolase activity"/>
    <property type="evidence" value="ECO:0007669"/>
    <property type="project" value="UniProtKB-EC"/>
</dbReference>
<evidence type="ECO:0000256" key="8">
    <source>
        <dbReference type="ARBA" id="ARBA00023239"/>
    </source>
</evidence>
<dbReference type="FunFam" id="3.20.20.70:FF:000111">
    <property type="entry name" value="Fructose-1,6-bisphosphate aldolase"/>
    <property type="match status" value="1"/>
</dbReference>
<evidence type="ECO:0000256" key="1">
    <source>
        <dbReference type="ARBA" id="ARBA00000441"/>
    </source>
</evidence>
<sequence>MALVPMRLLLDHAAEHDYGIPAFNVNNMEQIQAIMQAAHTTDSPVILQASRGARKYAGENFLRHLILAAVETYPHIPISMHQDHGNSPATCYSAIRNGFTSVMMDGSLMDDAKTPASYEYNVAVTAEVVKVAHGLGVSVEGELGCLGSLETGMGEAEDGHGAEGVLSHDQLLTDPDQAVDFVEKTDLDALAVAIGTSHGAYKFSRKPEGEVLQINRIEELHRRLPNTHIVMHGSSSVPKELIDLINEFGGTIPETYGVPVEEIQRGIKNGVRKVNIDTDNRLAITAAVREALAKNAKEFDPRHFLKPSIKYMQQVCADRYQQFWSAGNASKIKQMTCDEYALKYAKGELKAVTRTLVGA</sequence>
<dbReference type="GO" id="GO:0006096">
    <property type="term" value="P:glycolytic process"/>
    <property type="evidence" value="ECO:0007669"/>
    <property type="project" value="UniProtKB-UniPathway"/>
</dbReference>
<dbReference type="STRING" id="1188229.GlitD10_0264"/>
<dbReference type="InterPro" id="IPR006412">
    <property type="entry name" value="Fruct_bisP_Calv"/>
</dbReference>
<evidence type="ECO:0000256" key="3">
    <source>
        <dbReference type="ARBA" id="ARBA00004714"/>
    </source>
</evidence>
<dbReference type="GO" id="GO:0008270">
    <property type="term" value="F:zinc ion binding"/>
    <property type="evidence" value="ECO:0007669"/>
    <property type="project" value="InterPro"/>
</dbReference>
<keyword evidence="7 12" id="KW-0324">Glycolysis</keyword>